<feature type="transmembrane region" description="Helical" evidence="1">
    <location>
        <begin position="184"/>
        <end position="203"/>
    </location>
</feature>
<keyword evidence="1" id="KW-0472">Membrane</keyword>
<gene>
    <name evidence="2" type="ORF">ACFQI8_15535</name>
</gene>
<evidence type="ECO:0000256" key="1">
    <source>
        <dbReference type="SAM" id="Phobius"/>
    </source>
</evidence>
<accession>A0ABD5XNT1</accession>
<dbReference type="AlphaFoldDB" id="A0ABD5XNT1"/>
<dbReference type="Proteomes" id="UP001596460">
    <property type="component" value="Unassembled WGS sequence"/>
</dbReference>
<evidence type="ECO:0000313" key="3">
    <source>
        <dbReference type="Proteomes" id="UP001596460"/>
    </source>
</evidence>
<organism evidence="2 3">
    <name type="scientific">Haloferax chudinovii</name>
    <dbReference type="NCBI Taxonomy" id="1109010"/>
    <lineage>
        <taxon>Archaea</taxon>
        <taxon>Methanobacteriati</taxon>
        <taxon>Methanobacteriota</taxon>
        <taxon>Stenosarchaea group</taxon>
        <taxon>Halobacteria</taxon>
        <taxon>Halobacteriales</taxon>
        <taxon>Haloferacaceae</taxon>
        <taxon>Haloferax</taxon>
    </lineage>
</organism>
<protein>
    <submittedName>
        <fullName evidence="2">Uncharacterized protein</fullName>
    </submittedName>
</protein>
<dbReference type="RefSeq" id="WP_390246355.1">
    <property type="nucleotide sequence ID" value="NZ_JBHTAB010000009.1"/>
</dbReference>
<feature type="transmembrane region" description="Helical" evidence="1">
    <location>
        <begin position="87"/>
        <end position="112"/>
    </location>
</feature>
<reference evidence="2 3" key="1">
    <citation type="journal article" date="2019" name="Int. J. Syst. Evol. Microbiol.">
        <title>The Global Catalogue of Microorganisms (GCM) 10K type strain sequencing project: providing services to taxonomists for standard genome sequencing and annotation.</title>
        <authorList>
            <consortium name="The Broad Institute Genomics Platform"/>
            <consortium name="The Broad Institute Genome Sequencing Center for Infectious Disease"/>
            <person name="Wu L."/>
            <person name="Ma J."/>
        </authorList>
    </citation>
    <scope>NUCLEOTIDE SEQUENCE [LARGE SCALE GENOMIC DNA]</scope>
    <source>
        <strain evidence="2 3">DSM 26526</strain>
    </source>
</reference>
<comment type="caution">
    <text evidence="2">The sequence shown here is derived from an EMBL/GenBank/DDBJ whole genome shotgun (WGS) entry which is preliminary data.</text>
</comment>
<feature type="transmembrane region" description="Helical" evidence="1">
    <location>
        <begin position="118"/>
        <end position="138"/>
    </location>
</feature>
<feature type="transmembrane region" description="Helical" evidence="1">
    <location>
        <begin position="159"/>
        <end position="178"/>
    </location>
</feature>
<keyword evidence="3" id="KW-1185">Reference proteome</keyword>
<keyword evidence="1" id="KW-1133">Transmembrane helix</keyword>
<evidence type="ECO:0000313" key="2">
    <source>
        <dbReference type="EMBL" id="MFC7130788.1"/>
    </source>
</evidence>
<sequence>MTGDHPDRSVVDSLGIAILSMYSLTILSAPVFSTRFGGYLPEDAGFLTAIIITSVIGALVLTTAFRHHVIHFTDKATTDDRSVWNEVVLYTLTYIPVTIISGLLISLLTAAWSATPDTVLLLHHALATGLTVVLLFFRRKGQIEYPHWIQVHSWGARDYVALFGGTFLLTYAYMTSAFGPTSALLVPFSLFCATVLVVLRWAGAFTSTNNPGSPQTVAGD</sequence>
<keyword evidence="1" id="KW-0812">Transmembrane</keyword>
<feature type="transmembrane region" description="Helical" evidence="1">
    <location>
        <begin position="44"/>
        <end position="66"/>
    </location>
</feature>
<dbReference type="EMBL" id="JBHTAB010000009">
    <property type="protein sequence ID" value="MFC7130788.1"/>
    <property type="molecule type" value="Genomic_DNA"/>
</dbReference>
<proteinExistence type="predicted"/>
<name>A0ABD5XNT1_9EURY</name>
<feature type="transmembrane region" description="Helical" evidence="1">
    <location>
        <begin position="12"/>
        <end position="32"/>
    </location>
</feature>